<dbReference type="GO" id="GO:0003700">
    <property type="term" value="F:DNA-binding transcription factor activity"/>
    <property type="evidence" value="ECO:0007669"/>
    <property type="project" value="TreeGrafter"/>
</dbReference>
<evidence type="ECO:0000256" key="2">
    <source>
        <dbReference type="ARBA" id="ARBA00023125"/>
    </source>
</evidence>
<feature type="DNA-binding region" description="H-T-H motif" evidence="4">
    <location>
        <begin position="51"/>
        <end position="70"/>
    </location>
</feature>
<keyword evidence="3" id="KW-0804">Transcription</keyword>
<name>A0A4Q9QUH9_9GAMM</name>
<evidence type="ECO:0000256" key="1">
    <source>
        <dbReference type="ARBA" id="ARBA00023015"/>
    </source>
</evidence>
<protein>
    <recommendedName>
        <fullName evidence="6">HTH tetR-type domain-containing protein</fullName>
    </recommendedName>
</protein>
<evidence type="ECO:0000259" key="6">
    <source>
        <dbReference type="PROSITE" id="PS50977"/>
    </source>
</evidence>
<dbReference type="AlphaFoldDB" id="A0A4Q9QUH9"/>
<dbReference type="SUPFAM" id="SSF46689">
    <property type="entry name" value="Homeodomain-like"/>
    <property type="match status" value="1"/>
</dbReference>
<dbReference type="Proteomes" id="UP000293172">
    <property type="component" value="Unassembled WGS sequence"/>
</dbReference>
<accession>A0A4Q9QUH9</accession>
<dbReference type="Pfam" id="PF00440">
    <property type="entry name" value="TetR_N"/>
    <property type="match status" value="1"/>
</dbReference>
<dbReference type="InterPro" id="IPR050109">
    <property type="entry name" value="HTH-type_TetR-like_transc_reg"/>
</dbReference>
<feature type="region of interest" description="Disordered" evidence="5">
    <location>
        <begin position="1"/>
        <end position="24"/>
    </location>
</feature>
<comment type="caution">
    <text evidence="7">The sequence shown here is derived from an EMBL/GenBank/DDBJ whole genome shotgun (WGS) entry which is preliminary data.</text>
</comment>
<proteinExistence type="predicted"/>
<dbReference type="PROSITE" id="PS50977">
    <property type="entry name" value="HTH_TETR_2"/>
    <property type="match status" value="1"/>
</dbReference>
<dbReference type="GO" id="GO:0000976">
    <property type="term" value="F:transcription cis-regulatory region binding"/>
    <property type="evidence" value="ECO:0007669"/>
    <property type="project" value="TreeGrafter"/>
</dbReference>
<dbReference type="EMBL" id="QJUL01000060">
    <property type="protein sequence ID" value="TBU85231.1"/>
    <property type="molecule type" value="Genomic_DNA"/>
</dbReference>
<dbReference type="PANTHER" id="PTHR30055:SF234">
    <property type="entry name" value="HTH-TYPE TRANSCRIPTIONAL REGULATOR BETI"/>
    <property type="match status" value="1"/>
</dbReference>
<dbReference type="PRINTS" id="PR00455">
    <property type="entry name" value="HTHTETR"/>
</dbReference>
<evidence type="ECO:0000256" key="4">
    <source>
        <dbReference type="PROSITE-ProRule" id="PRU00335"/>
    </source>
</evidence>
<keyword evidence="2 4" id="KW-0238">DNA-binding</keyword>
<reference evidence="7 8" key="1">
    <citation type="submission" date="2018-06" db="EMBL/GenBank/DDBJ databases">
        <title>Three novel Pseudomonas species isolated from symptomatic oak.</title>
        <authorList>
            <person name="Bueno-Gonzalez V."/>
            <person name="Brady C."/>
        </authorList>
    </citation>
    <scope>NUCLEOTIDE SEQUENCE [LARGE SCALE GENOMIC DNA]</scope>
    <source>
        <strain evidence="7 8">P6B</strain>
    </source>
</reference>
<organism evidence="7 8">
    <name type="scientific">Phytopseudomonas dryadis</name>
    <dbReference type="NCBI Taxonomy" id="2487520"/>
    <lineage>
        <taxon>Bacteria</taxon>
        <taxon>Pseudomonadati</taxon>
        <taxon>Pseudomonadota</taxon>
        <taxon>Gammaproteobacteria</taxon>
        <taxon>Pseudomonadales</taxon>
        <taxon>Pseudomonadaceae</taxon>
        <taxon>Phytopseudomonas</taxon>
    </lineage>
</organism>
<evidence type="ECO:0000256" key="5">
    <source>
        <dbReference type="SAM" id="MobiDB-lite"/>
    </source>
</evidence>
<evidence type="ECO:0000313" key="7">
    <source>
        <dbReference type="EMBL" id="TBU85231.1"/>
    </source>
</evidence>
<feature type="domain" description="HTH tetR-type" evidence="6">
    <location>
        <begin position="28"/>
        <end position="88"/>
    </location>
</feature>
<evidence type="ECO:0000256" key="3">
    <source>
        <dbReference type="ARBA" id="ARBA00023163"/>
    </source>
</evidence>
<evidence type="ECO:0000313" key="8">
    <source>
        <dbReference type="Proteomes" id="UP000293172"/>
    </source>
</evidence>
<keyword evidence="1" id="KW-0805">Transcription regulation</keyword>
<dbReference type="PANTHER" id="PTHR30055">
    <property type="entry name" value="HTH-TYPE TRANSCRIPTIONAL REGULATOR RUTR"/>
    <property type="match status" value="1"/>
</dbReference>
<dbReference type="InterPro" id="IPR009057">
    <property type="entry name" value="Homeodomain-like_sf"/>
</dbReference>
<sequence length="238" mass="26932">MPGAMTAVRRSDADKETGTMSLRERKRRERQRTILLAAADAFKAKGVDGARLEEIAEKADVSLGTVYNYFPTKDALLLALVTLYRTEAREERLPLIENPPTDVCETFSLLYSHLIDGALKYLDREIWRYGQVVGLVSSWEPGRQESWNNEQLLIKDQETLLAHFKDQGALPADFQPALWATTLHAVGLFWWQYFLANDDISAEEAKRRIHEHFQGIFAQVARPAERLSPAAANTSGSR</sequence>
<dbReference type="InterPro" id="IPR001647">
    <property type="entry name" value="HTH_TetR"/>
</dbReference>
<dbReference type="Gene3D" id="1.10.357.10">
    <property type="entry name" value="Tetracycline Repressor, domain 2"/>
    <property type="match status" value="1"/>
</dbReference>
<gene>
    <name evidence="7" type="ORF">DNK44_24460</name>
</gene>